<name>A0A6C0CJV5_9ZZZZ</name>
<dbReference type="NCBIfam" id="TIGR00629">
    <property type="entry name" value="uvde"/>
    <property type="match status" value="1"/>
</dbReference>
<evidence type="ECO:0000256" key="6">
    <source>
        <dbReference type="ARBA" id="ARBA00023204"/>
    </source>
</evidence>
<dbReference type="Gene3D" id="3.20.20.150">
    <property type="entry name" value="Divalent-metal-dependent TIM barrel enzymes"/>
    <property type="match status" value="1"/>
</dbReference>
<keyword evidence="5" id="KW-0378">Hydrolase</keyword>
<organism evidence="7">
    <name type="scientific">viral metagenome</name>
    <dbReference type="NCBI Taxonomy" id="1070528"/>
    <lineage>
        <taxon>unclassified sequences</taxon>
        <taxon>metagenomes</taxon>
        <taxon>organismal metagenomes</taxon>
    </lineage>
</organism>
<evidence type="ECO:0000256" key="2">
    <source>
        <dbReference type="ARBA" id="ARBA00022759"/>
    </source>
</evidence>
<keyword evidence="6" id="KW-0234">DNA repair</keyword>
<dbReference type="GO" id="GO:0004519">
    <property type="term" value="F:endonuclease activity"/>
    <property type="evidence" value="ECO:0007669"/>
    <property type="project" value="UniProtKB-KW"/>
</dbReference>
<proteinExistence type="predicted"/>
<dbReference type="AlphaFoldDB" id="A0A6C0CJV5"/>
<dbReference type="InterPro" id="IPR036237">
    <property type="entry name" value="Xyl_isomerase-like_sf"/>
</dbReference>
<evidence type="ECO:0000256" key="5">
    <source>
        <dbReference type="ARBA" id="ARBA00022801"/>
    </source>
</evidence>
<keyword evidence="3" id="KW-0227">DNA damage</keyword>
<protein>
    <submittedName>
        <fullName evidence="7">Uncharacterized protein</fullName>
    </submittedName>
</protein>
<dbReference type="Pfam" id="PF03851">
    <property type="entry name" value="UvdE"/>
    <property type="match status" value="1"/>
</dbReference>
<dbReference type="EMBL" id="MN739437">
    <property type="protein sequence ID" value="QHT04751.1"/>
    <property type="molecule type" value="Genomic_DNA"/>
</dbReference>
<sequence length="390" mass="44920">MATKYDLQLGLCCINTQLRAQKPPVFASRGIILKTVEKDGLAELKHRVLLNLQDVLTILDWNYANNIHVYRMSSDMFPHMANPRLKAMLEATGKAETEPDSPFAYTFYFAKPLLKQIGDKARKLKQRLTFHPGQYNVLGTPNEQTLQNTISELLYHATVMDLMGLDQNSVMVIHGSGLYGNKGETMDRWCKNYTELPDPIKRRLVLENCEKCYSIADCLTISERTGVPVVFDTHHHECYMLLHPHTRIKPAEYYIPQILATWIRRGIKPKFHVSEQAPGARVGKHSDFIDVIPQYLLDIPDKYHIPIDIMIEAKKKELAIDKLHKTYPRLFQKPLRKISVKRSGKTLTIFIDADTYTIYSYNSKRFKLTSSSLDEFMSKLGCIDIKYFGF</sequence>
<dbReference type="InterPro" id="IPR004601">
    <property type="entry name" value="UvdE"/>
</dbReference>
<dbReference type="PANTHER" id="PTHR31290">
    <property type="entry name" value="UV-DAMAGE ENDONUCLEASE"/>
    <property type="match status" value="1"/>
</dbReference>
<dbReference type="PANTHER" id="PTHR31290:SF5">
    <property type="entry name" value="UV-DAMAGE ENDONUCLEASE"/>
    <property type="match status" value="1"/>
</dbReference>
<dbReference type="SUPFAM" id="SSF51658">
    <property type="entry name" value="Xylose isomerase-like"/>
    <property type="match status" value="1"/>
</dbReference>
<dbReference type="GO" id="GO:0006289">
    <property type="term" value="P:nucleotide-excision repair"/>
    <property type="evidence" value="ECO:0007669"/>
    <property type="project" value="InterPro"/>
</dbReference>
<accession>A0A6C0CJV5</accession>
<reference evidence="7" key="1">
    <citation type="journal article" date="2020" name="Nature">
        <title>Giant virus diversity and host interactions through global metagenomics.</title>
        <authorList>
            <person name="Schulz F."/>
            <person name="Roux S."/>
            <person name="Paez-Espino D."/>
            <person name="Jungbluth S."/>
            <person name="Walsh D.A."/>
            <person name="Denef V.J."/>
            <person name="McMahon K.D."/>
            <person name="Konstantinidis K.T."/>
            <person name="Eloe-Fadrosh E.A."/>
            <person name="Kyrpides N.C."/>
            <person name="Woyke T."/>
        </authorList>
    </citation>
    <scope>NUCLEOTIDE SEQUENCE</scope>
    <source>
        <strain evidence="7">GVMAG-M-3300021343-4</strain>
    </source>
</reference>
<keyword evidence="2" id="KW-0255">Endonuclease</keyword>
<dbReference type="GO" id="GO:0009411">
    <property type="term" value="P:response to UV"/>
    <property type="evidence" value="ECO:0007669"/>
    <property type="project" value="InterPro"/>
</dbReference>
<keyword evidence="4" id="KW-0228">DNA excision</keyword>
<keyword evidence="1" id="KW-0540">Nuclease</keyword>
<evidence type="ECO:0000256" key="4">
    <source>
        <dbReference type="ARBA" id="ARBA00022769"/>
    </source>
</evidence>
<evidence type="ECO:0000313" key="7">
    <source>
        <dbReference type="EMBL" id="QHT04751.1"/>
    </source>
</evidence>
<evidence type="ECO:0000256" key="3">
    <source>
        <dbReference type="ARBA" id="ARBA00022763"/>
    </source>
</evidence>
<evidence type="ECO:0000256" key="1">
    <source>
        <dbReference type="ARBA" id="ARBA00022722"/>
    </source>
</evidence>
<dbReference type="GO" id="GO:0016787">
    <property type="term" value="F:hydrolase activity"/>
    <property type="evidence" value="ECO:0007669"/>
    <property type="project" value="UniProtKB-KW"/>
</dbReference>